<dbReference type="NCBIfam" id="TIGR02395">
    <property type="entry name" value="rpoN_sigma"/>
    <property type="match status" value="1"/>
</dbReference>
<dbReference type="EMBL" id="MFYX01000081">
    <property type="protein sequence ID" value="OGK03854.1"/>
    <property type="molecule type" value="Genomic_DNA"/>
</dbReference>
<feature type="region of interest" description="Disordered" evidence="9">
    <location>
        <begin position="26"/>
        <end position="89"/>
    </location>
</feature>
<dbReference type="Pfam" id="PF00309">
    <property type="entry name" value="Sigma54_AID"/>
    <property type="match status" value="1"/>
</dbReference>
<evidence type="ECO:0000256" key="1">
    <source>
        <dbReference type="ARBA" id="ARBA00008798"/>
    </source>
</evidence>
<evidence type="ECO:0000256" key="7">
    <source>
        <dbReference type="ARBA" id="ARBA00023125"/>
    </source>
</evidence>
<dbReference type="PANTHER" id="PTHR32248">
    <property type="entry name" value="RNA POLYMERASE SIGMA-54 FACTOR"/>
    <property type="match status" value="1"/>
</dbReference>
<keyword evidence="8" id="KW-0804">Transcription</keyword>
<evidence type="ECO:0000256" key="4">
    <source>
        <dbReference type="ARBA" id="ARBA00022695"/>
    </source>
</evidence>
<protein>
    <submittedName>
        <fullName evidence="12">RNA polymerase sigma-54 factor</fullName>
    </submittedName>
</protein>
<feature type="compositionally biased region" description="Acidic residues" evidence="9">
    <location>
        <begin position="71"/>
        <end position="89"/>
    </location>
</feature>
<evidence type="ECO:0000259" key="10">
    <source>
        <dbReference type="Pfam" id="PF04552"/>
    </source>
</evidence>
<name>A0A1F7FB04_UNCRA</name>
<dbReference type="PROSITE" id="PS50044">
    <property type="entry name" value="SIGMA54_3"/>
    <property type="match status" value="1"/>
</dbReference>
<feature type="domain" description="RNA polymerase sigma factor 54 core-binding" evidence="11">
    <location>
        <begin position="111"/>
        <end position="299"/>
    </location>
</feature>
<dbReference type="PIRSF" id="PIRSF000774">
    <property type="entry name" value="RpoN"/>
    <property type="match status" value="1"/>
</dbReference>
<evidence type="ECO:0000256" key="8">
    <source>
        <dbReference type="ARBA" id="ARBA00023163"/>
    </source>
</evidence>
<dbReference type="InterPro" id="IPR000394">
    <property type="entry name" value="RNA_pol_sigma_54"/>
</dbReference>
<dbReference type="Proteomes" id="UP000179243">
    <property type="component" value="Unassembled WGS sequence"/>
</dbReference>
<keyword evidence="5" id="KW-0805">Transcription regulation</keyword>
<evidence type="ECO:0000313" key="13">
    <source>
        <dbReference type="Proteomes" id="UP000179243"/>
    </source>
</evidence>
<keyword evidence="6" id="KW-0731">Sigma factor</keyword>
<evidence type="ECO:0000256" key="6">
    <source>
        <dbReference type="ARBA" id="ARBA00023082"/>
    </source>
</evidence>
<reference evidence="12 13" key="1">
    <citation type="journal article" date="2016" name="Nat. Commun.">
        <title>Thousands of microbial genomes shed light on interconnected biogeochemical processes in an aquifer system.</title>
        <authorList>
            <person name="Anantharaman K."/>
            <person name="Brown C.T."/>
            <person name="Hug L.A."/>
            <person name="Sharon I."/>
            <person name="Castelle C.J."/>
            <person name="Probst A.J."/>
            <person name="Thomas B.C."/>
            <person name="Singh A."/>
            <person name="Wilkins M.J."/>
            <person name="Karaoz U."/>
            <person name="Brodie E.L."/>
            <person name="Williams K.H."/>
            <person name="Hubbard S.S."/>
            <person name="Banfield J.F."/>
        </authorList>
    </citation>
    <scope>NUCLEOTIDE SEQUENCE [LARGE SCALE GENOMIC DNA]</scope>
</reference>
<feature type="domain" description="RNA polymerase sigma factor 54 DNA-binding" evidence="10">
    <location>
        <begin position="315"/>
        <end position="472"/>
    </location>
</feature>
<comment type="caution">
    <text evidence="12">The sequence shown here is derived from an EMBL/GenBank/DDBJ whole genome shotgun (WGS) entry which is preliminary data.</text>
</comment>
<dbReference type="GO" id="GO:0016779">
    <property type="term" value="F:nucleotidyltransferase activity"/>
    <property type="evidence" value="ECO:0007669"/>
    <property type="project" value="UniProtKB-KW"/>
</dbReference>
<evidence type="ECO:0000313" key="12">
    <source>
        <dbReference type="EMBL" id="OGK03854.1"/>
    </source>
</evidence>
<gene>
    <name evidence="12" type="ORF">A2519_02215</name>
</gene>
<dbReference type="InterPro" id="IPR007634">
    <property type="entry name" value="RNA_pol_sigma_54_DNA-bd"/>
</dbReference>
<dbReference type="GO" id="GO:0016987">
    <property type="term" value="F:sigma factor activity"/>
    <property type="evidence" value="ECO:0007669"/>
    <property type="project" value="UniProtKB-KW"/>
</dbReference>
<dbReference type="InterPro" id="IPR007046">
    <property type="entry name" value="RNA_pol_sigma_54_core-bd"/>
</dbReference>
<keyword evidence="3" id="KW-0808">Transferase</keyword>
<evidence type="ECO:0000259" key="11">
    <source>
        <dbReference type="Pfam" id="PF04963"/>
    </source>
</evidence>
<dbReference type="InterPro" id="IPR038709">
    <property type="entry name" value="RpoN_core-bd_sf"/>
</dbReference>
<dbReference type="PANTHER" id="PTHR32248:SF4">
    <property type="entry name" value="RNA POLYMERASE SIGMA-54 FACTOR"/>
    <property type="match status" value="1"/>
</dbReference>
<evidence type="ECO:0000256" key="9">
    <source>
        <dbReference type="SAM" id="MobiDB-lite"/>
    </source>
</evidence>
<dbReference type="PRINTS" id="PR00045">
    <property type="entry name" value="SIGMA54FCT"/>
</dbReference>
<accession>A0A1F7FB04</accession>
<dbReference type="GO" id="GO:0003677">
    <property type="term" value="F:DNA binding"/>
    <property type="evidence" value="ECO:0007669"/>
    <property type="project" value="UniProtKB-KW"/>
</dbReference>
<dbReference type="GO" id="GO:0001216">
    <property type="term" value="F:DNA-binding transcription activator activity"/>
    <property type="evidence" value="ECO:0007669"/>
    <property type="project" value="InterPro"/>
</dbReference>
<keyword evidence="7" id="KW-0238">DNA-binding</keyword>
<comment type="similarity">
    <text evidence="1">Belongs to the sigma-54 factor family.</text>
</comment>
<evidence type="ECO:0000256" key="5">
    <source>
        <dbReference type="ARBA" id="ARBA00023015"/>
    </source>
</evidence>
<dbReference type="Gene3D" id="1.10.10.60">
    <property type="entry name" value="Homeodomain-like"/>
    <property type="match status" value="1"/>
</dbReference>
<dbReference type="Pfam" id="PF04963">
    <property type="entry name" value="Sigma54_CBD"/>
    <property type="match status" value="1"/>
</dbReference>
<dbReference type="Pfam" id="PF04552">
    <property type="entry name" value="Sigma54_DBD"/>
    <property type="match status" value="1"/>
</dbReference>
<feature type="compositionally biased region" description="Low complexity" evidence="9">
    <location>
        <begin position="55"/>
        <end position="65"/>
    </location>
</feature>
<sequence length="474" mass="53861">MIQSLKLLQYSNLQLEQVIRQEMQQNPILEEVPSDEPVQEDPVQEEESREEPALAEEAAPEAPVADTPSSNDDEPAETAQSEDETDWEEYFDDGFDLGYRTTEEERVDEIYEKIPVNTASLEEHLLKQLQEKSLAPGQQAIGEFIIGNINDKGYLVVTPEDIASRFSTDVKHAEEVRHIIQNFDPQGVASLNLQECLLTQIRAKGMGSSLMAAIVSDHFELLKKYHLPEIARKLSVPVTEVQNAVHDLSKFEPSPGTLIGSGRPQVIIPDLIVNKLENGEFSITLNDGSVPIMRVSQPYLNLLKRERKKSPDVRKYLSEKLNAANWLLRSIEQRKITMIKVMTAIVDKQRTWFEKGPPNLKPLILQEIADQISMHISTVCRVTNGKYVQTPYGIFELKYFFSGGVDQDDGTEMSTSGAKDLIKEFIDNENKKRPLSDQKLVEMLQQRGIQVARRTISKYREQMNVLPARLRKEF</sequence>
<evidence type="ECO:0000256" key="3">
    <source>
        <dbReference type="ARBA" id="ARBA00022679"/>
    </source>
</evidence>
<proteinExistence type="inferred from homology"/>
<dbReference type="Gene3D" id="1.10.10.1330">
    <property type="entry name" value="RNA polymerase sigma-54 factor, core-binding domain"/>
    <property type="match status" value="1"/>
</dbReference>
<organism evidence="12 13">
    <name type="scientific">Candidatus Raymondbacteria bacterium RIFOXYD12_FULL_49_13</name>
    <dbReference type="NCBI Taxonomy" id="1817890"/>
    <lineage>
        <taxon>Bacteria</taxon>
        <taxon>Raymondiibacteriota</taxon>
    </lineage>
</organism>
<evidence type="ECO:0000256" key="2">
    <source>
        <dbReference type="ARBA" id="ARBA00022478"/>
    </source>
</evidence>
<dbReference type="GO" id="GO:0000428">
    <property type="term" value="C:DNA-directed RNA polymerase complex"/>
    <property type="evidence" value="ECO:0007669"/>
    <property type="project" value="UniProtKB-KW"/>
</dbReference>
<keyword evidence="2" id="KW-0240">DNA-directed RNA polymerase</keyword>
<dbReference type="GO" id="GO:0006352">
    <property type="term" value="P:DNA-templated transcription initiation"/>
    <property type="evidence" value="ECO:0007669"/>
    <property type="project" value="InterPro"/>
</dbReference>
<dbReference type="AlphaFoldDB" id="A0A1F7FB04"/>
<feature type="compositionally biased region" description="Acidic residues" evidence="9">
    <location>
        <begin position="32"/>
        <end position="49"/>
    </location>
</feature>
<keyword evidence="4" id="KW-0548">Nucleotidyltransferase</keyword>